<name>A0A6J5NFY8_9CAUD</name>
<proteinExistence type="predicted"/>
<dbReference type="EMBL" id="LR796666">
    <property type="protein sequence ID" value="CAB4158119.1"/>
    <property type="molecule type" value="Genomic_DNA"/>
</dbReference>
<organism evidence="1">
    <name type="scientific">uncultured Caudovirales phage</name>
    <dbReference type="NCBI Taxonomy" id="2100421"/>
    <lineage>
        <taxon>Viruses</taxon>
        <taxon>Duplodnaviria</taxon>
        <taxon>Heunggongvirae</taxon>
        <taxon>Uroviricota</taxon>
        <taxon>Caudoviricetes</taxon>
        <taxon>Peduoviridae</taxon>
        <taxon>Maltschvirus</taxon>
        <taxon>Maltschvirus maltsch</taxon>
    </lineage>
</organism>
<accession>A0A6J5NFY8</accession>
<protein>
    <submittedName>
        <fullName evidence="1">Uncharacterized protein</fullName>
    </submittedName>
</protein>
<evidence type="ECO:0000313" key="1">
    <source>
        <dbReference type="EMBL" id="CAB4158119.1"/>
    </source>
</evidence>
<gene>
    <name evidence="1" type="ORF">UFOVP696_13</name>
</gene>
<reference evidence="1" key="1">
    <citation type="submission" date="2020-04" db="EMBL/GenBank/DDBJ databases">
        <authorList>
            <person name="Chiriac C."/>
            <person name="Salcher M."/>
            <person name="Ghai R."/>
            <person name="Kavagutti S V."/>
        </authorList>
    </citation>
    <scope>NUCLEOTIDE SEQUENCE</scope>
</reference>
<sequence>MALTYSKIATYTVGSGGVPFVSFSNIPQTYTDLVIKISARTIRAADEDGLYMTINGQTSTGFADVEGNGGAATSVATAAYGNNWVSRINGNNSTANFFSNVDIYIANYTSDLAKSMSIDGVMENNSTTSYMNLVAALGASTSIGIRTLFFSCNANFMQHTTFHLYGVRAEI</sequence>